<evidence type="ECO:0000313" key="2">
    <source>
        <dbReference type="Proteomes" id="UP001334732"/>
    </source>
</evidence>
<dbReference type="EMBL" id="CP141769">
    <property type="protein sequence ID" value="WRS39894.1"/>
    <property type="molecule type" value="Genomic_DNA"/>
</dbReference>
<accession>A0ABZ1CKK6</accession>
<sequence>MSVLKNPQFAAAPTIDAAMTAIIGAGTVECQKCALSGGKTMVPPCSTGAR</sequence>
<name>A0ABZ1CKK6_9PROT</name>
<evidence type="ECO:0000313" key="1">
    <source>
        <dbReference type="EMBL" id="WRS39894.1"/>
    </source>
</evidence>
<dbReference type="Proteomes" id="UP001334732">
    <property type="component" value="Chromosome"/>
</dbReference>
<gene>
    <name evidence="1" type="ORF">VA613_03230</name>
</gene>
<proteinExistence type="predicted"/>
<protein>
    <submittedName>
        <fullName evidence="1">Uncharacterized protein</fullName>
    </submittedName>
</protein>
<dbReference type="RefSeq" id="WP_324780425.1">
    <property type="nucleotide sequence ID" value="NZ_CP141769.1"/>
</dbReference>
<organism evidence="1 2">
    <name type="scientific">Thiobacillus sedimenti</name>
    <dbReference type="NCBI Taxonomy" id="3110231"/>
    <lineage>
        <taxon>Bacteria</taxon>
        <taxon>Pseudomonadati</taxon>
        <taxon>Pseudomonadota</taxon>
        <taxon>Betaproteobacteria</taxon>
        <taxon>Nitrosomonadales</taxon>
        <taxon>Thiobacillaceae</taxon>
        <taxon>Thiobacillus</taxon>
    </lineage>
</organism>
<reference evidence="1 2" key="1">
    <citation type="submission" date="2023-12" db="EMBL/GenBank/DDBJ databases">
        <title>Thiobacillus sedimentum sp. nov., a chemolithoautotrophic sulfur-oxidizing bacterium isolated from freshwater sediment.</title>
        <authorList>
            <person name="Luo J."/>
            <person name="Dai C."/>
        </authorList>
    </citation>
    <scope>NUCLEOTIDE SEQUENCE [LARGE SCALE GENOMIC DNA]</scope>
    <source>
        <strain evidence="1 2">SCUT-2</strain>
    </source>
</reference>
<keyword evidence="2" id="KW-1185">Reference proteome</keyword>